<dbReference type="CDD" id="cd04301">
    <property type="entry name" value="NAT_SF"/>
    <property type="match status" value="1"/>
</dbReference>
<dbReference type="SUPFAM" id="SSF55729">
    <property type="entry name" value="Acyl-CoA N-acyltransferases (Nat)"/>
    <property type="match status" value="1"/>
</dbReference>
<dbReference type="Gene3D" id="3.40.630.30">
    <property type="match status" value="1"/>
</dbReference>
<dbReference type="Proteomes" id="UP000474957">
    <property type="component" value="Unassembled WGS sequence"/>
</dbReference>
<organism evidence="4 5">
    <name type="scientific">Halovulum marinum</name>
    <dbReference type="NCBI Taxonomy" id="2662447"/>
    <lineage>
        <taxon>Bacteria</taxon>
        <taxon>Pseudomonadati</taxon>
        <taxon>Pseudomonadota</taxon>
        <taxon>Alphaproteobacteria</taxon>
        <taxon>Rhodobacterales</taxon>
        <taxon>Paracoccaceae</taxon>
        <taxon>Halovulum</taxon>
    </lineage>
</organism>
<evidence type="ECO:0000256" key="2">
    <source>
        <dbReference type="ARBA" id="ARBA00023315"/>
    </source>
</evidence>
<dbReference type="AlphaFoldDB" id="A0A6L5Z8U7"/>
<dbReference type="InterPro" id="IPR000182">
    <property type="entry name" value="GNAT_dom"/>
</dbReference>
<dbReference type="GO" id="GO:0016747">
    <property type="term" value="F:acyltransferase activity, transferring groups other than amino-acyl groups"/>
    <property type="evidence" value="ECO:0007669"/>
    <property type="project" value="InterPro"/>
</dbReference>
<dbReference type="Pfam" id="PF00583">
    <property type="entry name" value="Acetyltransf_1"/>
    <property type="match status" value="1"/>
</dbReference>
<evidence type="ECO:0000259" key="3">
    <source>
        <dbReference type="PROSITE" id="PS51186"/>
    </source>
</evidence>
<gene>
    <name evidence="4" type="ORF">GE300_22545</name>
</gene>
<keyword evidence="1 4" id="KW-0808">Transferase</keyword>
<evidence type="ECO:0000313" key="4">
    <source>
        <dbReference type="EMBL" id="MSU92312.1"/>
    </source>
</evidence>
<dbReference type="InterPro" id="IPR050832">
    <property type="entry name" value="Bact_Acetyltransf"/>
</dbReference>
<sequence>MTPAFRPARRTDIPAIAALLAEDDLGSGRESEDLAPYRAAFDAMRSEVGNTVIVGELDGEVIATYQLTLISGLSRGGARRAQIEAVRVAAGRRGQGVGAALMQDAEDRARAAGCRLLQFTSDNARAHAFYERLGYTPSHLGFKKPLD</sequence>
<evidence type="ECO:0000313" key="5">
    <source>
        <dbReference type="Proteomes" id="UP000474957"/>
    </source>
</evidence>
<dbReference type="EMBL" id="WIND01000074">
    <property type="protein sequence ID" value="MSU92312.1"/>
    <property type="molecule type" value="Genomic_DNA"/>
</dbReference>
<reference evidence="4 5" key="1">
    <citation type="submission" date="2019-10" db="EMBL/GenBank/DDBJ databases">
        <title>Cognatihalovulum marinum gen. nov. sp. nov., a new member of the family Rhodobacteraceae isolated from deep seawater of the Northwest Indian Ocean.</title>
        <authorList>
            <person name="Ruan C."/>
            <person name="Wang J."/>
            <person name="Zheng X."/>
            <person name="Song L."/>
            <person name="Zhu Y."/>
            <person name="Huang Y."/>
            <person name="Lu Z."/>
            <person name="Du W."/>
            <person name="Huang L."/>
            <person name="Dai X."/>
        </authorList>
    </citation>
    <scope>NUCLEOTIDE SEQUENCE [LARGE SCALE GENOMIC DNA]</scope>
    <source>
        <strain evidence="4 5">2CG4</strain>
    </source>
</reference>
<evidence type="ECO:0000256" key="1">
    <source>
        <dbReference type="ARBA" id="ARBA00022679"/>
    </source>
</evidence>
<proteinExistence type="predicted"/>
<accession>A0A6L5Z8U7</accession>
<protein>
    <submittedName>
        <fullName evidence="4">GNAT family N-acetyltransferase</fullName>
    </submittedName>
</protein>
<keyword evidence="2" id="KW-0012">Acyltransferase</keyword>
<keyword evidence="5" id="KW-1185">Reference proteome</keyword>
<dbReference type="PANTHER" id="PTHR43877">
    <property type="entry name" value="AMINOALKYLPHOSPHONATE N-ACETYLTRANSFERASE-RELATED-RELATED"/>
    <property type="match status" value="1"/>
</dbReference>
<feature type="domain" description="N-acetyltransferase" evidence="3">
    <location>
        <begin position="3"/>
        <end position="147"/>
    </location>
</feature>
<name>A0A6L5Z8U7_9RHOB</name>
<dbReference type="PANTHER" id="PTHR43877:SF1">
    <property type="entry name" value="ACETYLTRANSFERASE"/>
    <property type="match status" value="1"/>
</dbReference>
<dbReference type="PROSITE" id="PS51186">
    <property type="entry name" value="GNAT"/>
    <property type="match status" value="1"/>
</dbReference>
<comment type="caution">
    <text evidence="4">The sequence shown here is derived from an EMBL/GenBank/DDBJ whole genome shotgun (WGS) entry which is preliminary data.</text>
</comment>
<dbReference type="RefSeq" id="WP_154449811.1">
    <property type="nucleotide sequence ID" value="NZ_WIND01000074.1"/>
</dbReference>
<dbReference type="InterPro" id="IPR016181">
    <property type="entry name" value="Acyl_CoA_acyltransferase"/>
</dbReference>